<dbReference type="EMBL" id="CP045644">
    <property type="protein sequence ID" value="QFZ84282.1"/>
    <property type="molecule type" value="Genomic_DNA"/>
</dbReference>
<keyword evidence="6" id="KW-0418">Kinase</keyword>
<keyword evidence="4" id="KW-0812">Transmembrane</keyword>
<sequence length="361" mass="39370">MTAAADTARPSRFRAENLRDILRHGLITVAFCCVIAAALTVSGMGSWDSQMVYSLSIGTISWLVIDTGRLFISGRNDVLWPHGPWGFVLVAFGVVLGFLGGGAIGDAWVGRPLFDFSGFARHRMASTIVITLAATIGMCYLFYSLGRSKHMQRQIDLAQRNATEARLKLLETQLEPHMLFNTLANLRALITVDPPRAVAMLDRLNSYLRMTLNGSRALSHPLSAEFDRLGDYLELMSVRMGERLRYTLDLPDDLRDTPVPPLLLQPLVENSIRHGLEPQVEGGEIAVRARREAGELVIEVSDTGVGLDAAPQQPSEEGSGFGLEQVRERLATVYGEQSRLSLSPATSGGGTCVTLNLPLPA</sequence>
<dbReference type="Pfam" id="PF02518">
    <property type="entry name" value="HATPase_c"/>
    <property type="match status" value="1"/>
</dbReference>
<dbReference type="Pfam" id="PF06580">
    <property type="entry name" value="His_kinase"/>
    <property type="match status" value="1"/>
</dbReference>
<keyword evidence="4" id="KW-1133">Transmembrane helix</keyword>
<evidence type="ECO:0000259" key="5">
    <source>
        <dbReference type="PROSITE" id="PS50109"/>
    </source>
</evidence>
<feature type="transmembrane region" description="Helical" evidence="4">
    <location>
        <begin position="51"/>
        <end position="72"/>
    </location>
</feature>
<keyword evidence="3" id="KW-0175">Coiled coil</keyword>
<dbReference type="PANTHER" id="PTHR34220:SF9">
    <property type="entry name" value="SIGNAL TRANSDUCTION HISTIDINE KINASE INTERNAL REGION DOMAIN-CONTAINING PROTEIN"/>
    <property type="match status" value="1"/>
</dbReference>
<name>A0A5Q0M763_VARPD</name>
<feature type="domain" description="Histidine kinase" evidence="5">
    <location>
        <begin position="263"/>
        <end position="361"/>
    </location>
</feature>
<evidence type="ECO:0000256" key="4">
    <source>
        <dbReference type="SAM" id="Phobius"/>
    </source>
</evidence>
<evidence type="ECO:0000256" key="3">
    <source>
        <dbReference type="SAM" id="Coils"/>
    </source>
</evidence>
<dbReference type="EC" id="2.7.13.3" evidence="2"/>
<evidence type="ECO:0000313" key="7">
    <source>
        <dbReference type="Proteomes" id="UP000326780"/>
    </source>
</evidence>
<dbReference type="GO" id="GO:0016020">
    <property type="term" value="C:membrane"/>
    <property type="evidence" value="ECO:0007669"/>
    <property type="project" value="InterPro"/>
</dbReference>
<feature type="coiled-coil region" evidence="3">
    <location>
        <begin position="148"/>
        <end position="175"/>
    </location>
</feature>
<accession>A0A5Q0M763</accession>
<dbReference type="SUPFAM" id="SSF55874">
    <property type="entry name" value="ATPase domain of HSP90 chaperone/DNA topoisomerase II/histidine kinase"/>
    <property type="match status" value="1"/>
</dbReference>
<dbReference type="InterPro" id="IPR003594">
    <property type="entry name" value="HATPase_dom"/>
</dbReference>
<gene>
    <name evidence="6" type="ORF">GFK26_16715</name>
</gene>
<dbReference type="InterPro" id="IPR036890">
    <property type="entry name" value="HATPase_C_sf"/>
</dbReference>
<evidence type="ECO:0000313" key="6">
    <source>
        <dbReference type="EMBL" id="QFZ84282.1"/>
    </source>
</evidence>
<dbReference type="AlphaFoldDB" id="A0A5Q0M763"/>
<feature type="transmembrane region" description="Helical" evidence="4">
    <location>
        <begin position="124"/>
        <end position="143"/>
    </location>
</feature>
<dbReference type="SMART" id="SM00387">
    <property type="entry name" value="HATPase_c"/>
    <property type="match status" value="1"/>
</dbReference>
<evidence type="ECO:0000256" key="1">
    <source>
        <dbReference type="ARBA" id="ARBA00000085"/>
    </source>
</evidence>
<feature type="transmembrane region" description="Helical" evidence="4">
    <location>
        <begin position="84"/>
        <end position="104"/>
    </location>
</feature>
<dbReference type="PROSITE" id="PS50109">
    <property type="entry name" value="HIS_KIN"/>
    <property type="match status" value="1"/>
</dbReference>
<reference evidence="6 7" key="1">
    <citation type="submission" date="2019-10" db="EMBL/GenBank/DDBJ databases">
        <title>Complete genome sequence of Variovorax paradoxus 5C-2.</title>
        <authorList>
            <person name="Gogoleva N.E."/>
            <person name="Balkin A.S."/>
        </authorList>
    </citation>
    <scope>NUCLEOTIDE SEQUENCE [LARGE SCALE GENOMIC DNA]</scope>
    <source>
        <strain evidence="6 7">5C-2</strain>
    </source>
</reference>
<dbReference type="InterPro" id="IPR004358">
    <property type="entry name" value="Sig_transdc_His_kin-like_C"/>
</dbReference>
<feature type="transmembrane region" description="Helical" evidence="4">
    <location>
        <begin position="21"/>
        <end position="45"/>
    </location>
</feature>
<keyword evidence="6" id="KW-0808">Transferase</keyword>
<evidence type="ECO:0000256" key="2">
    <source>
        <dbReference type="ARBA" id="ARBA00012438"/>
    </source>
</evidence>
<protein>
    <recommendedName>
        <fullName evidence="2">histidine kinase</fullName>
        <ecNumber evidence="2">2.7.13.3</ecNumber>
    </recommendedName>
</protein>
<keyword evidence="4" id="KW-0472">Membrane</keyword>
<dbReference type="InterPro" id="IPR010559">
    <property type="entry name" value="Sig_transdc_His_kin_internal"/>
</dbReference>
<dbReference type="Proteomes" id="UP000326780">
    <property type="component" value="Chromosome"/>
</dbReference>
<organism evidence="6 7">
    <name type="scientific">Variovorax paradoxus</name>
    <dbReference type="NCBI Taxonomy" id="34073"/>
    <lineage>
        <taxon>Bacteria</taxon>
        <taxon>Pseudomonadati</taxon>
        <taxon>Pseudomonadota</taxon>
        <taxon>Betaproteobacteria</taxon>
        <taxon>Burkholderiales</taxon>
        <taxon>Comamonadaceae</taxon>
        <taxon>Variovorax</taxon>
    </lineage>
</organism>
<dbReference type="RefSeq" id="WP_153282926.1">
    <property type="nucleotide sequence ID" value="NZ_CP045644.1"/>
</dbReference>
<dbReference type="InterPro" id="IPR005467">
    <property type="entry name" value="His_kinase_dom"/>
</dbReference>
<dbReference type="InterPro" id="IPR050640">
    <property type="entry name" value="Bact_2-comp_sensor_kinase"/>
</dbReference>
<proteinExistence type="predicted"/>
<dbReference type="GO" id="GO:0000155">
    <property type="term" value="F:phosphorelay sensor kinase activity"/>
    <property type="evidence" value="ECO:0007669"/>
    <property type="project" value="InterPro"/>
</dbReference>
<dbReference type="Gene3D" id="3.30.565.10">
    <property type="entry name" value="Histidine kinase-like ATPase, C-terminal domain"/>
    <property type="match status" value="1"/>
</dbReference>
<dbReference type="PRINTS" id="PR00344">
    <property type="entry name" value="BCTRLSENSOR"/>
</dbReference>
<dbReference type="PANTHER" id="PTHR34220">
    <property type="entry name" value="SENSOR HISTIDINE KINASE YPDA"/>
    <property type="match status" value="1"/>
</dbReference>
<comment type="catalytic activity">
    <reaction evidence="1">
        <text>ATP + protein L-histidine = ADP + protein N-phospho-L-histidine.</text>
        <dbReference type="EC" id="2.7.13.3"/>
    </reaction>
</comment>